<proteinExistence type="predicted"/>
<evidence type="ECO:0000256" key="1">
    <source>
        <dbReference type="SAM" id="Phobius"/>
    </source>
</evidence>
<dbReference type="EMBL" id="QVEP01000032">
    <property type="protein sequence ID" value="RGB77652.1"/>
    <property type="molecule type" value="Genomic_DNA"/>
</dbReference>
<feature type="transmembrane region" description="Helical" evidence="1">
    <location>
        <begin position="12"/>
        <end position="34"/>
    </location>
</feature>
<protein>
    <submittedName>
        <fullName evidence="2">DUF4860 domain-containing protein</fullName>
    </submittedName>
</protein>
<keyword evidence="1" id="KW-0472">Membrane</keyword>
<evidence type="ECO:0000313" key="2">
    <source>
        <dbReference type="EMBL" id="RGB77652.1"/>
    </source>
</evidence>
<dbReference type="AlphaFoldDB" id="A0A3E2TKA4"/>
<dbReference type="RefSeq" id="WP_117528721.1">
    <property type="nucleotide sequence ID" value="NZ_JAQENQ010000007.1"/>
</dbReference>
<keyword evidence="1" id="KW-1133">Transmembrane helix</keyword>
<dbReference type="Pfam" id="PF16152">
    <property type="entry name" value="DUF4860"/>
    <property type="match status" value="1"/>
</dbReference>
<dbReference type="Proteomes" id="UP000260773">
    <property type="component" value="Unassembled WGS sequence"/>
</dbReference>
<gene>
    <name evidence="2" type="ORF">DW070_11870</name>
</gene>
<organism evidence="2 3">
    <name type="scientific">Coprococcus catus</name>
    <dbReference type="NCBI Taxonomy" id="116085"/>
    <lineage>
        <taxon>Bacteria</taxon>
        <taxon>Bacillati</taxon>
        <taxon>Bacillota</taxon>
        <taxon>Clostridia</taxon>
        <taxon>Lachnospirales</taxon>
        <taxon>Lachnospiraceae</taxon>
        <taxon>Coprococcus</taxon>
    </lineage>
</organism>
<evidence type="ECO:0000313" key="3">
    <source>
        <dbReference type="Proteomes" id="UP000260773"/>
    </source>
</evidence>
<dbReference type="InterPro" id="IPR032340">
    <property type="entry name" value="DUF4860"/>
</dbReference>
<keyword evidence="1" id="KW-0812">Transmembrane</keyword>
<accession>A0A3E2TKA4</accession>
<comment type="caution">
    <text evidence="2">The sequence shown here is derived from an EMBL/GenBank/DDBJ whole genome shotgun (WGS) entry which is preliminary data.</text>
</comment>
<name>A0A3E2TKA4_9FIRM</name>
<sequence length="161" mass="17968">MRFQSRKHHIIDILFPISLYFVFTVSALTVLLLATNVYRTTTENSALNFNANTSLSYITEKIHQNDTEGAVSIGSFDGHQALILKQHYNDTEYVTYIYVSEGNLMELYTKSSADIDVGSGKVILPLQSLDMEISQSDLLHLTCTDAQGHTVASYISIHSES</sequence>
<reference evidence="2 3" key="1">
    <citation type="submission" date="2018-08" db="EMBL/GenBank/DDBJ databases">
        <title>A genome reference for cultivated species of the human gut microbiota.</title>
        <authorList>
            <person name="Zou Y."/>
            <person name="Xue W."/>
            <person name="Luo G."/>
        </authorList>
    </citation>
    <scope>NUCLEOTIDE SEQUENCE [LARGE SCALE GENOMIC DNA]</scope>
    <source>
        <strain evidence="2 3">AF45-17</strain>
    </source>
</reference>